<evidence type="ECO:0000313" key="2">
    <source>
        <dbReference type="EMBL" id="OYD58444.1"/>
    </source>
</evidence>
<keyword evidence="3" id="KW-1185">Reference proteome</keyword>
<name>A0A235FBP6_9BACL</name>
<dbReference type="EMBL" id="NOII01000001">
    <property type="protein sequence ID" value="OYD58444.1"/>
    <property type="molecule type" value="Genomic_DNA"/>
</dbReference>
<dbReference type="Proteomes" id="UP000215059">
    <property type="component" value="Unassembled WGS sequence"/>
</dbReference>
<evidence type="ECO:0000259" key="1">
    <source>
        <dbReference type="Pfam" id="PF13443"/>
    </source>
</evidence>
<sequence length="68" mass="7982">MELQSKVRTLVVDRGYNSLSDFAEKKKVSYYLLRQFAYNRANSLEVKFLIELCSKLDCEISDLMVLKK</sequence>
<gene>
    <name evidence="2" type="ORF">CGZ90_00645</name>
</gene>
<protein>
    <recommendedName>
        <fullName evidence="1">HTH cro/C1-type domain-containing protein</fullName>
    </recommendedName>
</protein>
<dbReference type="InterPro" id="IPR010982">
    <property type="entry name" value="Lambda_DNA-bd_dom_sf"/>
</dbReference>
<dbReference type="SUPFAM" id="SSF47413">
    <property type="entry name" value="lambda repressor-like DNA-binding domains"/>
    <property type="match status" value="1"/>
</dbReference>
<proteinExistence type="predicted"/>
<dbReference type="Pfam" id="PF13443">
    <property type="entry name" value="HTH_26"/>
    <property type="match status" value="1"/>
</dbReference>
<dbReference type="RefSeq" id="WP_094250406.1">
    <property type="nucleotide sequence ID" value="NZ_JBHLXL010000001.1"/>
</dbReference>
<dbReference type="OrthoDB" id="9805309at2"/>
<evidence type="ECO:0000313" key="3">
    <source>
        <dbReference type="Proteomes" id="UP000215059"/>
    </source>
</evidence>
<comment type="caution">
    <text evidence="2">The sequence shown here is derived from an EMBL/GenBank/DDBJ whole genome shotgun (WGS) entry which is preliminary data.</text>
</comment>
<dbReference type="AlphaFoldDB" id="A0A235FBP6"/>
<dbReference type="GO" id="GO:0003677">
    <property type="term" value="F:DNA binding"/>
    <property type="evidence" value="ECO:0007669"/>
    <property type="project" value="InterPro"/>
</dbReference>
<dbReference type="InterPro" id="IPR001387">
    <property type="entry name" value="Cro/C1-type_HTH"/>
</dbReference>
<organism evidence="2 3">
    <name type="scientific">Fictibacillus aquaticus</name>
    <dbReference type="NCBI Taxonomy" id="2021314"/>
    <lineage>
        <taxon>Bacteria</taxon>
        <taxon>Bacillati</taxon>
        <taxon>Bacillota</taxon>
        <taxon>Bacilli</taxon>
        <taxon>Bacillales</taxon>
        <taxon>Fictibacillaceae</taxon>
        <taxon>Fictibacillus</taxon>
    </lineage>
</organism>
<feature type="domain" description="HTH cro/C1-type" evidence="1">
    <location>
        <begin position="8"/>
        <end position="67"/>
    </location>
</feature>
<reference evidence="2 3" key="1">
    <citation type="submission" date="2017-07" db="EMBL/GenBank/DDBJ databases">
        <title>Fictibacillus sp. nov. GDSW-R2A3 Genome sequencing and assembly.</title>
        <authorList>
            <person name="Mayilraj S."/>
        </authorList>
    </citation>
    <scope>NUCLEOTIDE SEQUENCE [LARGE SCALE GENOMIC DNA]</scope>
    <source>
        <strain evidence="2 3">GDSW-R2A3</strain>
    </source>
</reference>
<accession>A0A235FBP6</accession>